<gene>
    <name evidence="2" type="ORF">GM418_15250</name>
</gene>
<reference evidence="2 3" key="1">
    <citation type="submission" date="2019-11" db="EMBL/GenBank/DDBJ databases">
        <authorList>
            <person name="Zheng R.K."/>
            <person name="Sun C.M."/>
        </authorList>
    </citation>
    <scope>NUCLEOTIDE SEQUENCE [LARGE SCALE GENOMIC DNA]</scope>
    <source>
        <strain evidence="2 3">WC007</strain>
    </source>
</reference>
<dbReference type="Proteomes" id="UP000428260">
    <property type="component" value="Chromosome"/>
</dbReference>
<dbReference type="EMBL" id="CP046401">
    <property type="protein sequence ID" value="QGY44978.1"/>
    <property type="molecule type" value="Genomic_DNA"/>
</dbReference>
<keyword evidence="1" id="KW-0732">Signal</keyword>
<evidence type="ECO:0000313" key="3">
    <source>
        <dbReference type="Proteomes" id="UP000428260"/>
    </source>
</evidence>
<protein>
    <recommendedName>
        <fullName evidence="4">Arylsulfotransferase N-terminal domain-containing protein</fullName>
    </recommendedName>
</protein>
<dbReference type="KEGG" id="mcos:GM418_15250"/>
<feature type="signal peptide" evidence="1">
    <location>
        <begin position="1"/>
        <end position="27"/>
    </location>
</feature>
<proteinExistence type="predicted"/>
<dbReference type="Pfam" id="PF05935">
    <property type="entry name" value="Arylsulfotrans"/>
    <property type="match status" value="1"/>
</dbReference>
<organism evidence="2 3">
    <name type="scientific">Maribellus comscasis</name>
    <dbReference type="NCBI Taxonomy" id="2681766"/>
    <lineage>
        <taxon>Bacteria</taxon>
        <taxon>Pseudomonadati</taxon>
        <taxon>Bacteroidota</taxon>
        <taxon>Bacteroidia</taxon>
        <taxon>Marinilabiliales</taxon>
        <taxon>Prolixibacteraceae</taxon>
        <taxon>Maribellus</taxon>
    </lineage>
</organism>
<dbReference type="AlphaFoldDB" id="A0A6I6JV73"/>
<dbReference type="SUPFAM" id="SSF69304">
    <property type="entry name" value="Tricorn protease N-terminal domain"/>
    <property type="match status" value="1"/>
</dbReference>
<feature type="chain" id="PRO_5026024883" description="Arylsulfotransferase N-terminal domain-containing protein" evidence="1">
    <location>
        <begin position="28"/>
        <end position="558"/>
    </location>
</feature>
<keyword evidence="3" id="KW-1185">Reference proteome</keyword>
<name>A0A6I6JV73_9BACT</name>
<sequence length="558" mass="64536">MITKRNKLLNILFAVVLAVLFSCSENQQLTFSVAPVIKNNPNESVPLTAYLDFETPQDYDSVFISLDEDGQISELCYRKEEKKETGYLLMLMTANKKLKIDFRLKDKNGKEYYSNKELSFKTPALPADDKLFPKIEITKNLKKSNDELILFNPRRRLPIAQEGSNRFNQIFGMLVIINQSGEVLWYYQTNSRISDFDRLPDGNISYITQDNRIAVIDLAGNIINEWYAVNRPQKGETDAIPVEAQTFHHDVSFLPNGNRLVLSTEAREIDNYYTSEADKNAPRKKQKVIGDVVVEFNPEGKVVYSWSAFDKMPVWRIGYETFNDYWARRGYPGSVDWSHANAVIPLPGEDAFLVNFRHQSAMIKVNKSTGNIDWIFAEPSGWNKELEDKLLEIPKDGWNWHQHSPRFTENGNLLFFNNNNFKARPFKETSPIKDCPSYIVEYKINEKDKTVEKVWSTENDGEDLVFSIAMGRVSELPETGNILACYGALLDSNYFDQMTWWNRGKFRQWTMVREYTHTEKPKVVWEMQLHPLTSDSKVGWTLFGAECIEITNVNKSNM</sequence>
<dbReference type="PANTHER" id="PTHR35340">
    <property type="entry name" value="PQQ ENZYME REPEAT PROTEIN-RELATED"/>
    <property type="match status" value="1"/>
</dbReference>
<evidence type="ECO:0008006" key="4">
    <source>
        <dbReference type="Google" id="ProtNLM"/>
    </source>
</evidence>
<dbReference type="PROSITE" id="PS51257">
    <property type="entry name" value="PROKAR_LIPOPROTEIN"/>
    <property type="match status" value="1"/>
</dbReference>
<dbReference type="PANTHER" id="PTHR35340:SF5">
    <property type="entry name" value="ASST-DOMAIN-CONTAINING PROTEIN"/>
    <property type="match status" value="1"/>
</dbReference>
<evidence type="ECO:0000256" key="1">
    <source>
        <dbReference type="SAM" id="SignalP"/>
    </source>
</evidence>
<accession>A0A6I6JV73</accession>
<dbReference type="InterPro" id="IPR053143">
    <property type="entry name" value="Arylsulfate_ST"/>
</dbReference>
<dbReference type="RefSeq" id="WP_158867802.1">
    <property type="nucleotide sequence ID" value="NZ_CP046401.1"/>
</dbReference>
<dbReference type="GO" id="GO:0004062">
    <property type="term" value="F:aryl sulfotransferase activity"/>
    <property type="evidence" value="ECO:0007669"/>
    <property type="project" value="InterPro"/>
</dbReference>
<evidence type="ECO:0000313" key="2">
    <source>
        <dbReference type="EMBL" id="QGY44978.1"/>
    </source>
</evidence>
<dbReference type="InterPro" id="IPR010262">
    <property type="entry name" value="Arylsulfotransferase_bact"/>
</dbReference>